<dbReference type="InterPro" id="IPR011123">
    <property type="entry name" value="Y_Y_Y"/>
</dbReference>
<comment type="caution">
    <text evidence="5">The sequence shown here is derived from an EMBL/GenBank/DDBJ whole genome shotgun (WGS) entry which is preliminary data.</text>
</comment>
<dbReference type="Pfam" id="PF07228">
    <property type="entry name" value="SpoIIE"/>
    <property type="match status" value="1"/>
</dbReference>
<keyword evidence="1" id="KW-0378">Hydrolase</keyword>
<dbReference type="GO" id="GO:0016791">
    <property type="term" value="F:phosphatase activity"/>
    <property type="evidence" value="ECO:0007669"/>
    <property type="project" value="TreeGrafter"/>
</dbReference>
<reference evidence="5 6" key="1">
    <citation type="submission" date="2007-01" db="EMBL/GenBank/DDBJ databases">
        <authorList>
            <person name="Haygood M."/>
            <person name="Podell S."/>
            <person name="Anderson C."/>
            <person name="Hopkinson B."/>
            <person name="Roe K."/>
            <person name="Barbeau K."/>
            <person name="Gaasterland T."/>
            <person name="Ferriera S."/>
            <person name="Johnson J."/>
            <person name="Kravitz S."/>
            <person name="Beeson K."/>
            <person name="Sutton G."/>
            <person name="Rogers Y.-H."/>
            <person name="Friedman R."/>
            <person name="Frazier M."/>
            <person name="Venter J.C."/>
        </authorList>
    </citation>
    <scope>NUCLEOTIDE SEQUENCE [LARGE SCALE GENOMIC DNA]</scope>
    <source>
        <strain evidence="5 6">ATCC 23134</strain>
    </source>
</reference>
<dbReference type="Pfam" id="PF07495">
    <property type="entry name" value="Y_Y_Y"/>
    <property type="match status" value="1"/>
</dbReference>
<keyword evidence="2" id="KW-1133">Transmembrane helix</keyword>
<name>A1ZHI1_MICM2</name>
<feature type="transmembrane region" description="Helical" evidence="2">
    <location>
        <begin position="753"/>
        <end position="773"/>
    </location>
</feature>
<dbReference type="InterPro" id="IPR052016">
    <property type="entry name" value="Bact_Sigma-Reg"/>
</dbReference>
<keyword evidence="5" id="KW-0418">Kinase</keyword>
<proteinExistence type="predicted"/>
<dbReference type="eggNOG" id="COG2205">
    <property type="taxonomic scope" value="Bacteria"/>
</dbReference>
<dbReference type="SMART" id="SM00331">
    <property type="entry name" value="PP2C_SIG"/>
    <property type="match status" value="1"/>
</dbReference>
<dbReference type="InterPro" id="IPR015943">
    <property type="entry name" value="WD40/YVTN_repeat-like_dom_sf"/>
</dbReference>
<dbReference type="InterPro" id="IPR001932">
    <property type="entry name" value="PPM-type_phosphatase-like_dom"/>
</dbReference>
<dbReference type="Gene3D" id="2.130.10.10">
    <property type="entry name" value="YVTN repeat-like/Quinoprotein amine dehydrogenase"/>
    <property type="match status" value="2"/>
</dbReference>
<keyword evidence="5" id="KW-0808">Transferase</keyword>
<dbReference type="EMBL" id="AAWS01000008">
    <property type="protein sequence ID" value="EAY29988.1"/>
    <property type="molecule type" value="Genomic_DNA"/>
</dbReference>
<dbReference type="AlphaFoldDB" id="A1ZHI1"/>
<dbReference type="OrthoDB" id="9806995at2"/>
<dbReference type="eggNOG" id="COG3292">
    <property type="taxonomic scope" value="Bacteria"/>
</dbReference>
<dbReference type="Gene3D" id="3.60.40.10">
    <property type="entry name" value="PPM-type phosphatase domain"/>
    <property type="match status" value="1"/>
</dbReference>
<accession>A1ZHI1</accession>
<dbReference type="GO" id="GO:0004674">
    <property type="term" value="F:protein serine/threonine kinase activity"/>
    <property type="evidence" value="ECO:0007669"/>
    <property type="project" value="UniProtKB-KW"/>
</dbReference>
<dbReference type="PANTHER" id="PTHR43156">
    <property type="entry name" value="STAGE II SPORULATION PROTEIN E-RELATED"/>
    <property type="match status" value="1"/>
</dbReference>
<evidence type="ECO:0000256" key="1">
    <source>
        <dbReference type="ARBA" id="ARBA00022801"/>
    </source>
</evidence>
<dbReference type="PANTHER" id="PTHR43156:SF9">
    <property type="entry name" value="HAMP DOMAIN-CONTAINING PROTEIN"/>
    <property type="match status" value="1"/>
</dbReference>
<dbReference type="SUPFAM" id="SSF63829">
    <property type="entry name" value="Calcium-dependent phosphotriesterase"/>
    <property type="match status" value="1"/>
</dbReference>
<evidence type="ECO:0000256" key="2">
    <source>
        <dbReference type="SAM" id="Phobius"/>
    </source>
</evidence>
<evidence type="ECO:0000313" key="6">
    <source>
        <dbReference type="Proteomes" id="UP000004095"/>
    </source>
</evidence>
<organism evidence="5 6">
    <name type="scientific">Microscilla marina ATCC 23134</name>
    <dbReference type="NCBI Taxonomy" id="313606"/>
    <lineage>
        <taxon>Bacteria</taxon>
        <taxon>Pseudomonadati</taxon>
        <taxon>Bacteroidota</taxon>
        <taxon>Cytophagia</taxon>
        <taxon>Cytophagales</taxon>
        <taxon>Microscillaceae</taxon>
        <taxon>Microscilla</taxon>
    </lineage>
</organism>
<gene>
    <name evidence="5" type="ORF">M23134_05321</name>
</gene>
<evidence type="ECO:0000256" key="3">
    <source>
        <dbReference type="SAM" id="SignalP"/>
    </source>
</evidence>
<keyword evidence="2" id="KW-0812">Transmembrane</keyword>
<feature type="domain" description="PPM-type phosphatase" evidence="4">
    <location>
        <begin position="857"/>
        <end position="1082"/>
    </location>
</feature>
<keyword evidence="5" id="KW-0723">Serine/threonine-protein kinase</keyword>
<dbReference type="Gene3D" id="2.60.40.10">
    <property type="entry name" value="Immunoglobulins"/>
    <property type="match status" value="1"/>
</dbReference>
<feature type="signal peptide" evidence="3">
    <location>
        <begin position="1"/>
        <end position="25"/>
    </location>
</feature>
<protein>
    <submittedName>
        <fullName evidence="5">Serine/threonine protein kinases</fullName>
    </submittedName>
</protein>
<dbReference type="RefSeq" id="WP_002695494.1">
    <property type="nucleotide sequence ID" value="NZ_AAWS01000008.1"/>
</dbReference>
<keyword evidence="2" id="KW-0472">Membrane</keyword>
<keyword evidence="3" id="KW-0732">Signal</keyword>
<evidence type="ECO:0000259" key="4">
    <source>
        <dbReference type="SMART" id="SM00331"/>
    </source>
</evidence>
<keyword evidence="6" id="KW-1185">Reference proteome</keyword>
<evidence type="ECO:0000313" key="5">
    <source>
        <dbReference type="EMBL" id="EAY29988.1"/>
    </source>
</evidence>
<dbReference type="InterPro" id="IPR013783">
    <property type="entry name" value="Ig-like_fold"/>
</dbReference>
<dbReference type="eggNOG" id="COG2208">
    <property type="taxonomic scope" value="Bacteria"/>
</dbReference>
<dbReference type="InterPro" id="IPR036457">
    <property type="entry name" value="PPM-type-like_dom_sf"/>
</dbReference>
<feature type="chain" id="PRO_5002642196" evidence="3">
    <location>
        <begin position="26"/>
        <end position="1082"/>
    </location>
</feature>
<dbReference type="Proteomes" id="UP000004095">
    <property type="component" value="Unassembled WGS sequence"/>
</dbReference>
<sequence length="1082" mass="125245">MANIPKANYNYLIFFLCLLSPFAYAQQPFIKNYPPKEYRGAGQNWNIIQGKSGMMYVANNDGILQYDGLQWNLITLPNKAFVYSLALAADGRIFVGAVEDMGYFARDSKGKWVFTSLKAQLKQQVKNIKTIHQTYIIEDQVIFLSNTQMFIYKNNKFTVVKISRFRTYILNNKLYIKRKGKLWVYQQGKFQVSNLIEGFDLSQLSLIAPFSDNKWMIVDVKKKIWIYDSKASKDKKIQAAPQQLAPYLKNEYLAKITRLPNQQMALKSYEYLFILDKNGKLIHKIKASTATINNKINGLHYDHQGNLWLAMDYGIATIMLNSPLTHFDNKDGFKGVIYSLGNNSHYTYIGTNHGAYYYTKEEGKIKKVKNLYGDCWNFYNYGSQTLLANSWGIYQVKDSVAKRLMRYRYAHSLTKLKAPENHFVVGTYNTGIWLLKKEGDQWKTHKIKGFEKETRFIKEDDAGHLWISHYNMGVYKLKLNPQRDSVISQTFYNDKSGLPSNRNTRMYRLQSGKIVFTTIQGFYEYSAAKDKFVPIKRFNQALGDKYCVYTFQEDTKGNIYCWLGQGAPYNREVAGVLKKQANGSFKLITNLFNNIEIATNGLRVDVDAPVLVTPSEKEVLIGNLNKLLIYNVVKPTNIDQSYRVIIKNIQAKDSSIFKYGRQRTKIVLPYGLNNINAQFAAITYEKIEKTRYRYRLEGFQDQWSAWNKQPQANFTNLPEGTYTFAVKARNVYDKESKINTFSFEIRPPWYRTWWAYTLYVVLSIALIGLIAWLNSRRLIKQKVVLELVVQERTEEIMAQNEELIQNQDEILAQRSYIEDQNKHLLQKNTMIQQSIKSALTIQQAFLPFDSRVKTFLSNYFIVYHPKDIVSGDFYWIEKVGNKTIVIAADCTGHGVPGAFMSLIGYNLFNKIILQQDCYDPVDILNQLHEQVAIALKQPSSNNINGMDVIIMVMEDTRNEATQLTFASARRPLYYLTPKQKDEMHIVKGTRKSIGGLQNKTISFEKHQLILPKDSLIYVGSDGLVDQNNPERKKFGARRLEQLLQDIAWLPLDEQKEIIEKELSEHMETAAQRDDILWMGIKV</sequence>